<organism evidence="10 12">
    <name type="scientific">Trichococcus flocculiformis</name>
    <dbReference type="NCBI Taxonomy" id="82803"/>
    <lineage>
        <taxon>Bacteria</taxon>
        <taxon>Bacillati</taxon>
        <taxon>Bacillota</taxon>
        <taxon>Bacilli</taxon>
        <taxon>Lactobacillales</taxon>
        <taxon>Carnobacteriaceae</taxon>
        <taxon>Trichococcus</taxon>
    </lineage>
</organism>
<dbReference type="InterPro" id="IPR036188">
    <property type="entry name" value="FAD/NAD-bd_sf"/>
</dbReference>
<dbReference type="InterPro" id="IPR016156">
    <property type="entry name" value="FAD/NAD-linked_Rdtase_dimer_sf"/>
</dbReference>
<dbReference type="Proteomes" id="UP000199686">
    <property type="component" value="Unassembled WGS sequence"/>
</dbReference>
<evidence type="ECO:0000256" key="3">
    <source>
        <dbReference type="ARBA" id="ARBA00022630"/>
    </source>
</evidence>
<reference evidence="10 12" key="2">
    <citation type="submission" date="2016-10" db="EMBL/GenBank/DDBJ databases">
        <authorList>
            <person name="Varghese N."/>
            <person name="Submissions S."/>
        </authorList>
    </citation>
    <scope>NUCLEOTIDE SEQUENCE [LARGE SCALE GENOMIC DNA]</scope>
    <source>
        <strain evidence="10 12">DSM 2094</strain>
    </source>
</reference>
<dbReference type="Gene3D" id="3.40.250.10">
    <property type="entry name" value="Rhodanese-like domain"/>
    <property type="match status" value="1"/>
</dbReference>
<proteinExistence type="inferred from homology"/>
<accession>A0AB38BHH3</accession>
<evidence type="ECO:0000256" key="2">
    <source>
        <dbReference type="ARBA" id="ARBA00009130"/>
    </source>
</evidence>
<dbReference type="InterPro" id="IPR004099">
    <property type="entry name" value="Pyr_nucl-diS_OxRdtase_dimer"/>
</dbReference>
<keyword evidence="5" id="KW-0560">Oxidoreductase</keyword>
<sequence>MKIIVIGSVAAGTSVAAKARRNTEEAEIVVYDQGKDISYSVCGIPYKIGGEVDSVDRLTPRDAKWFKKRYDVSIFTEHRVTKVDHEAKMIQVKDLKTGEVKEDAYDVLVFATGAAPLTPPPFDQAEYDNAFHVRNIQDLREIESYSETNQPKKALLIGAGFIGLEMTEQLVHKGWDVTIVQLENQVMPSMDADMAFRVEEVLMANGVHLHLGDTVKTIEGKGTVKKVVTTNGATIETDIVILAAGVRPNTELAKEIGVTIGATGAVAVNSKMQTNIQDVYAVGDVAESFSAITGKSIYRPLGSTANKMGRIAGDVITGGNLEHRGVLGTGIFRVFDLHVGQTGMTEKEAKAAGYAVEVLYNIKPDHAEYLGGKELIIKALADKATGRVLGAQVLGSQGVDKRIDVLATAITFKAKAEDLFHLDLAYAPPFATTKDPIHYTGMALDNALHGNPLMTPARLVEMQQKGESIQVIDTRSAKDFEKSHVQDAIHVPLGELRARAGELSKDIPTVTYCNKGVTGNAAQNILINLGFKEVYNLSGGNKNYQSYLIMLKRKTKR</sequence>
<evidence type="ECO:0000313" key="12">
    <source>
        <dbReference type="Proteomes" id="UP000199686"/>
    </source>
</evidence>
<reference evidence="9 11" key="1">
    <citation type="submission" date="2016-02" db="EMBL/GenBank/DDBJ databases">
        <authorList>
            <person name="Strepis N."/>
        </authorList>
    </citation>
    <scope>NUCLEOTIDE SEQUENCE [LARGE SCALE GENOMIC DNA]</scope>
    <source>
        <strain evidence="9">Trichococcus flocculiformis</strain>
    </source>
</reference>
<comment type="similarity">
    <text evidence="2">Belongs to the class-III pyridine nucleotide-disulfide oxidoreductase family.</text>
</comment>
<feature type="domain" description="Rhodanese" evidence="8">
    <location>
        <begin position="465"/>
        <end position="553"/>
    </location>
</feature>
<keyword evidence="11" id="KW-1185">Reference proteome</keyword>
<dbReference type="SUPFAM" id="SSF55424">
    <property type="entry name" value="FAD/NAD-linked reductases, dimerisation (C-terminal) domain"/>
    <property type="match status" value="1"/>
</dbReference>
<dbReference type="Proteomes" id="UP000195947">
    <property type="component" value="Unassembled WGS sequence"/>
</dbReference>
<keyword evidence="6" id="KW-0558">Oxidation</keyword>
<dbReference type="PROSITE" id="PS50206">
    <property type="entry name" value="RHODANESE_3"/>
    <property type="match status" value="1"/>
</dbReference>
<dbReference type="InterPro" id="IPR050260">
    <property type="entry name" value="FAD-bd_OxRdtase"/>
</dbReference>
<dbReference type="AlphaFoldDB" id="A0AB38BHH3"/>
<evidence type="ECO:0000313" key="9">
    <source>
        <dbReference type="EMBL" id="CZQ90570.1"/>
    </source>
</evidence>
<dbReference type="EMBL" id="FJMZ01000011">
    <property type="protein sequence ID" value="CZQ90570.1"/>
    <property type="molecule type" value="Genomic_DNA"/>
</dbReference>
<keyword evidence="3" id="KW-0285">Flavoprotein</keyword>
<dbReference type="SMART" id="SM00450">
    <property type="entry name" value="RHOD"/>
    <property type="match status" value="1"/>
</dbReference>
<dbReference type="SUPFAM" id="SSF52821">
    <property type="entry name" value="Rhodanese/Cell cycle control phosphatase"/>
    <property type="match status" value="1"/>
</dbReference>
<comment type="caution">
    <text evidence="10">The sequence shown here is derived from an EMBL/GenBank/DDBJ whole genome shotgun (WGS) entry which is preliminary data.</text>
</comment>
<evidence type="ECO:0000256" key="4">
    <source>
        <dbReference type="ARBA" id="ARBA00022827"/>
    </source>
</evidence>
<evidence type="ECO:0000256" key="5">
    <source>
        <dbReference type="ARBA" id="ARBA00023002"/>
    </source>
</evidence>
<gene>
    <name evidence="10" type="ORF">SAMN04488507_101241</name>
    <name evidence="9" type="ORF">TFLO_1324</name>
</gene>
<dbReference type="PANTHER" id="PTHR43429:SF1">
    <property type="entry name" value="NAD(P)H SULFUR OXIDOREDUCTASE (COA-DEPENDENT)"/>
    <property type="match status" value="1"/>
</dbReference>
<dbReference type="InterPro" id="IPR036873">
    <property type="entry name" value="Rhodanese-like_dom_sf"/>
</dbReference>
<protein>
    <submittedName>
        <fullName evidence="10">NADPH-dependent 2,4-dienoyl-CoA reductase, sulfur reductase</fullName>
    </submittedName>
    <submittedName>
        <fullName evidence="9">Pyridine nucleotide disulphide reductase class-i signature</fullName>
    </submittedName>
</protein>
<keyword evidence="4" id="KW-0274">FAD</keyword>
<keyword evidence="7" id="KW-0676">Redox-active center</keyword>
<dbReference type="PANTHER" id="PTHR43429">
    <property type="entry name" value="PYRIDINE NUCLEOTIDE-DISULFIDE OXIDOREDUCTASE DOMAIN-CONTAINING"/>
    <property type="match status" value="1"/>
</dbReference>
<evidence type="ECO:0000259" key="8">
    <source>
        <dbReference type="PROSITE" id="PS50206"/>
    </source>
</evidence>
<evidence type="ECO:0000313" key="11">
    <source>
        <dbReference type="Proteomes" id="UP000195947"/>
    </source>
</evidence>
<comment type="cofactor">
    <cofactor evidence="1">
        <name>FAD</name>
        <dbReference type="ChEBI" id="CHEBI:57692"/>
    </cofactor>
</comment>
<dbReference type="Pfam" id="PF02852">
    <property type="entry name" value="Pyr_redox_dim"/>
    <property type="match status" value="1"/>
</dbReference>
<dbReference type="Gene3D" id="3.50.50.60">
    <property type="entry name" value="FAD/NAD(P)-binding domain"/>
    <property type="match status" value="2"/>
</dbReference>
<evidence type="ECO:0000313" key="10">
    <source>
        <dbReference type="EMBL" id="SFH74673.1"/>
    </source>
</evidence>
<evidence type="ECO:0000256" key="1">
    <source>
        <dbReference type="ARBA" id="ARBA00001974"/>
    </source>
</evidence>
<dbReference type="InterPro" id="IPR001763">
    <property type="entry name" value="Rhodanese-like_dom"/>
</dbReference>
<evidence type="ECO:0000256" key="6">
    <source>
        <dbReference type="ARBA" id="ARBA00023097"/>
    </source>
</evidence>
<dbReference type="InterPro" id="IPR023753">
    <property type="entry name" value="FAD/NAD-binding_dom"/>
</dbReference>
<dbReference type="Pfam" id="PF07992">
    <property type="entry name" value="Pyr_redox_2"/>
    <property type="match status" value="1"/>
</dbReference>
<dbReference type="RefSeq" id="WP_086988828.1">
    <property type="nucleotide sequence ID" value="NZ_FJMZ01000011.1"/>
</dbReference>
<dbReference type="GO" id="GO:0016491">
    <property type="term" value="F:oxidoreductase activity"/>
    <property type="evidence" value="ECO:0007669"/>
    <property type="project" value="UniProtKB-KW"/>
</dbReference>
<dbReference type="SUPFAM" id="SSF51905">
    <property type="entry name" value="FAD/NAD(P)-binding domain"/>
    <property type="match status" value="1"/>
</dbReference>
<dbReference type="EMBL" id="FOQC01000012">
    <property type="protein sequence ID" value="SFH74673.1"/>
    <property type="molecule type" value="Genomic_DNA"/>
</dbReference>
<name>A0AB38BHH3_9LACT</name>
<dbReference type="Pfam" id="PF00581">
    <property type="entry name" value="Rhodanese"/>
    <property type="match status" value="1"/>
</dbReference>
<dbReference type="PRINTS" id="PR00368">
    <property type="entry name" value="FADPNR"/>
</dbReference>
<evidence type="ECO:0000256" key="7">
    <source>
        <dbReference type="ARBA" id="ARBA00023284"/>
    </source>
</evidence>
<dbReference type="PRINTS" id="PR00411">
    <property type="entry name" value="PNDRDTASEI"/>
</dbReference>